<dbReference type="InterPro" id="IPR019644">
    <property type="entry name" value="DUF2508"/>
</dbReference>
<sequence>MRWAKKSVWTLVQSEERQQLTEDVREAEREWELARWRFEDALGHDSVDYAIYTLEAAEKKLDMLLRKAKVEWVAEVSGVKSRGKRA</sequence>
<dbReference type="EMBL" id="QXJM01000040">
    <property type="protein sequence ID" value="RIE01039.1"/>
    <property type="molecule type" value="Genomic_DNA"/>
</dbReference>
<comment type="caution">
    <text evidence="1">The sequence shown here is derived from an EMBL/GenBank/DDBJ whole genome shotgun (WGS) entry which is preliminary data.</text>
</comment>
<dbReference type="Pfam" id="PF10704">
    <property type="entry name" value="DUF2508"/>
    <property type="match status" value="1"/>
</dbReference>
<dbReference type="AlphaFoldDB" id="A0A398CIL7"/>
<evidence type="ECO:0000313" key="1">
    <source>
        <dbReference type="EMBL" id="RIE01039.1"/>
    </source>
</evidence>
<evidence type="ECO:0000313" key="2">
    <source>
        <dbReference type="Proteomes" id="UP000266340"/>
    </source>
</evidence>
<reference evidence="1 2" key="1">
    <citation type="submission" date="2018-09" db="EMBL/GenBank/DDBJ databases">
        <title>Cohnella cavernae sp. nov., isolated from a karst cave.</title>
        <authorList>
            <person name="Zhu H."/>
        </authorList>
    </citation>
    <scope>NUCLEOTIDE SEQUENCE [LARGE SCALE GENOMIC DNA]</scope>
    <source>
        <strain evidence="1 2">K2E09-144</strain>
    </source>
</reference>
<gene>
    <name evidence="1" type="ORF">D3H35_21605</name>
</gene>
<accession>A0A398CIL7</accession>
<proteinExistence type="predicted"/>
<dbReference type="Proteomes" id="UP000266340">
    <property type="component" value="Unassembled WGS sequence"/>
</dbReference>
<name>A0A398CIL7_9BACL</name>
<protein>
    <submittedName>
        <fullName evidence="1">DUF2508 family protein</fullName>
    </submittedName>
</protein>
<dbReference type="OrthoDB" id="2649829at2"/>
<dbReference type="RefSeq" id="WP_119151305.1">
    <property type="nucleotide sequence ID" value="NZ_JBHSOV010000014.1"/>
</dbReference>
<keyword evidence="2" id="KW-1185">Reference proteome</keyword>
<organism evidence="1 2">
    <name type="scientific">Cohnella faecalis</name>
    <dbReference type="NCBI Taxonomy" id="2315694"/>
    <lineage>
        <taxon>Bacteria</taxon>
        <taxon>Bacillati</taxon>
        <taxon>Bacillota</taxon>
        <taxon>Bacilli</taxon>
        <taxon>Bacillales</taxon>
        <taxon>Paenibacillaceae</taxon>
        <taxon>Cohnella</taxon>
    </lineage>
</organism>